<dbReference type="AlphaFoldDB" id="A0A8S3UZX9"/>
<evidence type="ECO:0000313" key="2">
    <source>
        <dbReference type="EMBL" id="CAG2251086.1"/>
    </source>
</evidence>
<keyword evidence="3" id="KW-1185">Reference proteome</keyword>
<dbReference type="OrthoDB" id="10496022at2759"/>
<proteinExistence type="predicted"/>
<feature type="compositionally biased region" description="Low complexity" evidence="1">
    <location>
        <begin position="133"/>
        <end position="150"/>
    </location>
</feature>
<evidence type="ECO:0000313" key="3">
    <source>
        <dbReference type="Proteomes" id="UP000683360"/>
    </source>
</evidence>
<feature type="region of interest" description="Disordered" evidence="1">
    <location>
        <begin position="133"/>
        <end position="156"/>
    </location>
</feature>
<organism evidence="2 3">
    <name type="scientific">Mytilus edulis</name>
    <name type="common">Blue mussel</name>
    <dbReference type="NCBI Taxonomy" id="6550"/>
    <lineage>
        <taxon>Eukaryota</taxon>
        <taxon>Metazoa</taxon>
        <taxon>Spiralia</taxon>
        <taxon>Lophotrochozoa</taxon>
        <taxon>Mollusca</taxon>
        <taxon>Bivalvia</taxon>
        <taxon>Autobranchia</taxon>
        <taxon>Pteriomorphia</taxon>
        <taxon>Mytilida</taxon>
        <taxon>Mytiloidea</taxon>
        <taxon>Mytilidae</taxon>
        <taxon>Mytilinae</taxon>
        <taxon>Mytilus</taxon>
    </lineage>
</organism>
<gene>
    <name evidence="2" type="ORF">MEDL_62776</name>
</gene>
<dbReference type="Proteomes" id="UP000683360">
    <property type="component" value="Unassembled WGS sequence"/>
</dbReference>
<reference evidence="2" key="1">
    <citation type="submission" date="2021-03" db="EMBL/GenBank/DDBJ databases">
        <authorList>
            <person name="Bekaert M."/>
        </authorList>
    </citation>
    <scope>NUCLEOTIDE SEQUENCE</scope>
</reference>
<name>A0A8S3UZX9_MYTED</name>
<comment type="caution">
    <text evidence="2">The sequence shown here is derived from an EMBL/GenBank/DDBJ whole genome shotgun (WGS) entry which is preliminary data.</text>
</comment>
<accession>A0A8S3UZX9</accession>
<evidence type="ECO:0000256" key="1">
    <source>
        <dbReference type="SAM" id="MobiDB-lite"/>
    </source>
</evidence>
<sequence length="156" mass="17746">MSESDDSSTSRSRTFTEKGQQQFEDEYSKRNKHICKAYDQIANHLNRIPQCSTIEDLESVQKELATCGEKHSKLCLDLVDFCQRRGTLASKELAQTHRMTHQGCKILIDSATRQIKNRINDIAFEERSTVSSSSSKSSLRSSTSSRQSQQEIVRIV</sequence>
<protein>
    <submittedName>
        <fullName evidence="2">Uncharacterized protein</fullName>
    </submittedName>
</protein>
<feature type="region of interest" description="Disordered" evidence="1">
    <location>
        <begin position="1"/>
        <end position="25"/>
    </location>
</feature>
<dbReference type="EMBL" id="CAJPWZ010003075">
    <property type="protein sequence ID" value="CAG2251086.1"/>
    <property type="molecule type" value="Genomic_DNA"/>
</dbReference>